<dbReference type="PANTHER" id="PTHR32089">
    <property type="entry name" value="METHYL-ACCEPTING CHEMOTAXIS PROTEIN MCPB"/>
    <property type="match status" value="1"/>
</dbReference>
<comment type="similarity">
    <text evidence="2">Belongs to the methyl-accepting chemotaxis (MCP) protein family.</text>
</comment>
<accession>A0A1W1WSQ0</accession>
<dbReference type="EMBL" id="FWWZ01000001">
    <property type="protein sequence ID" value="SMC09266.1"/>
    <property type="molecule type" value="Genomic_DNA"/>
</dbReference>
<dbReference type="Pfam" id="PF00015">
    <property type="entry name" value="MCPsignal"/>
    <property type="match status" value="1"/>
</dbReference>
<sequence>MSKKELKLENVDECREDLETCIREKETILKNGKRQWIRSGINLSEGIFNASLVATGIYNFKNRFSKFNDTFDKITSTSEESLKITDTIMHSISEIEQAQKDTTTEIENGENILNKTNQDILESVKAMDNLTKTTEELKRKISGIDHVLNVILEITEQTNLLALNAAIEAARAGEVGRGFAVVADEVRKLAEKTSKSASEIREVTISVMDEMDNTSKVVGNAKTIVEDSAEGASNVLKTFRKIKETSNSVTHLIQRQIQYTNQQKEHIYTFNDEILKLNEDLKQAQDLAHITGLRIFSTIDFMNEGIEKCEVNEKDEVITKLFDAIKTHSVYIMNVAKVLEGYENISLQDFTSCNFGRWFYSGEAFKALKPYGDEVIALLEGTEDLHKKVHNLAFELIRLQKEGRKNEVFEKIEELADTANAIVKELTKIVAIISAKELE</sequence>
<dbReference type="Gene3D" id="1.10.287.950">
    <property type="entry name" value="Methyl-accepting chemotaxis protein"/>
    <property type="match status" value="1"/>
</dbReference>
<dbReference type="GO" id="GO:0006935">
    <property type="term" value="P:chemotaxis"/>
    <property type="evidence" value="ECO:0007669"/>
    <property type="project" value="InterPro"/>
</dbReference>
<keyword evidence="1 3" id="KW-0807">Transducer</keyword>
<gene>
    <name evidence="5" type="ORF">SAMN05660197_1072</name>
</gene>
<organism evidence="5 6">
    <name type="scientific">Nitratiruptor tergarcus DSM 16512</name>
    <dbReference type="NCBI Taxonomy" id="1069081"/>
    <lineage>
        <taxon>Bacteria</taxon>
        <taxon>Pseudomonadati</taxon>
        <taxon>Campylobacterota</taxon>
        <taxon>Epsilonproteobacteria</taxon>
        <taxon>Nautiliales</taxon>
        <taxon>Nitratiruptoraceae</taxon>
        <taxon>Nitratiruptor</taxon>
    </lineage>
</organism>
<evidence type="ECO:0000256" key="1">
    <source>
        <dbReference type="ARBA" id="ARBA00023224"/>
    </source>
</evidence>
<evidence type="ECO:0000256" key="2">
    <source>
        <dbReference type="ARBA" id="ARBA00029447"/>
    </source>
</evidence>
<dbReference type="SMART" id="SM00283">
    <property type="entry name" value="MA"/>
    <property type="match status" value="1"/>
</dbReference>
<dbReference type="AlphaFoldDB" id="A0A1W1WSQ0"/>
<dbReference type="STRING" id="1069081.SAMN05660197_1072"/>
<dbReference type="Gene3D" id="1.20.120.30">
    <property type="entry name" value="Aspartate receptor, ligand-binding domain"/>
    <property type="match status" value="1"/>
</dbReference>
<dbReference type="InterPro" id="IPR004090">
    <property type="entry name" value="Chemotax_Me-accpt_rcpt"/>
</dbReference>
<dbReference type="Proteomes" id="UP000192602">
    <property type="component" value="Unassembled WGS sequence"/>
</dbReference>
<dbReference type="Pfam" id="PF13682">
    <property type="entry name" value="CZB"/>
    <property type="match status" value="1"/>
</dbReference>
<dbReference type="GO" id="GO:0004888">
    <property type="term" value="F:transmembrane signaling receptor activity"/>
    <property type="evidence" value="ECO:0007669"/>
    <property type="project" value="InterPro"/>
</dbReference>
<proteinExistence type="inferred from homology"/>
<protein>
    <submittedName>
        <fullName evidence="5">Methyl-accepting chemotaxis protein</fullName>
    </submittedName>
</protein>
<dbReference type="GO" id="GO:0007165">
    <property type="term" value="P:signal transduction"/>
    <property type="evidence" value="ECO:0007669"/>
    <property type="project" value="UniProtKB-KW"/>
</dbReference>
<evidence type="ECO:0000313" key="6">
    <source>
        <dbReference type="Proteomes" id="UP000192602"/>
    </source>
</evidence>
<dbReference type="PANTHER" id="PTHR32089:SF112">
    <property type="entry name" value="LYSOZYME-LIKE PROTEIN-RELATED"/>
    <property type="match status" value="1"/>
</dbReference>
<feature type="domain" description="Methyl-accepting transducer" evidence="4">
    <location>
        <begin position="42"/>
        <end position="263"/>
    </location>
</feature>
<dbReference type="PROSITE" id="PS50111">
    <property type="entry name" value="CHEMOTAXIS_TRANSDUC_2"/>
    <property type="match status" value="1"/>
</dbReference>
<dbReference type="OrthoDB" id="9765597at2"/>
<name>A0A1W1WSQ0_9BACT</name>
<reference evidence="6" key="1">
    <citation type="submission" date="2017-04" db="EMBL/GenBank/DDBJ databases">
        <authorList>
            <person name="Varghese N."/>
            <person name="Submissions S."/>
        </authorList>
    </citation>
    <scope>NUCLEOTIDE SEQUENCE [LARGE SCALE GENOMIC DNA]</scope>
    <source>
        <strain evidence="6">DSM 16512</strain>
    </source>
</reference>
<keyword evidence="6" id="KW-1185">Reference proteome</keyword>
<evidence type="ECO:0000256" key="3">
    <source>
        <dbReference type="PROSITE-ProRule" id="PRU00284"/>
    </source>
</evidence>
<dbReference type="PRINTS" id="PR00260">
    <property type="entry name" value="CHEMTRNSDUCR"/>
</dbReference>
<dbReference type="SUPFAM" id="SSF58104">
    <property type="entry name" value="Methyl-accepting chemotaxis protein (MCP) signaling domain"/>
    <property type="match status" value="1"/>
</dbReference>
<dbReference type="GO" id="GO:0016020">
    <property type="term" value="C:membrane"/>
    <property type="evidence" value="ECO:0007669"/>
    <property type="project" value="InterPro"/>
</dbReference>
<dbReference type="InterPro" id="IPR004089">
    <property type="entry name" value="MCPsignal_dom"/>
</dbReference>
<evidence type="ECO:0000259" key="4">
    <source>
        <dbReference type="PROSITE" id="PS50111"/>
    </source>
</evidence>
<evidence type="ECO:0000313" key="5">
    <source>
        <dbReference type="EMBL" id="SMC09266.1"/>
    </source>
</evidence>
<dbReference type="InterPro" id="IPR025991">
    <property type="entry name" value="Chemoreceptor_zinc-bind_dom"/>
</dbReference>